<dbReference type="EMBL" id="CM023489">
    <property type="protein sequence ID" value="KAH6922650.1"/>
    <property type="molecule type" value="Genomic_DNA"/>
</dbReference>
<dbReference type="Proteomes" id="UP000821845">
    <property type="component" value="Chromosome 9"/>
</dbReference>
<sequence length="106" mass="12480">MLIRSPFTDLVSVVAEGESNRNCQKLSMQLALCREAYGMHRADEKCKDEYEDFKECIYGFKQASVPRARVFIMQREREKQFKNGERKQKYAEMPPVDGFAMRDPFE</sequence>
<keyword evidence="2" id="KW-1185">Reference proteome</keyword>
<proteinExistence type="predicted"/>
<protein>
    <submittedName>
        <fullName evidence="1">Uncharacterized protein</fullName>
    </submittedName>
</protein>
<gene>
    <name evidence="1" type="ORF">HPB50_017459</name>
</gene>
<evidence type="ECO:0000313" key="2">
    <source>
        <dbReference type="Proteomes" id="UP000821845"/>
    </source>
</evidence>
<reference evidence="1" key="1">
    <citation type="submission" date="2020-05" db="EMBL/GenBank/DDBJ databases">
        <title>Large-scale comparative analyses of tick genomes elucidate their genetic diversity and vector capacities.</title>
        <authorList>
            <person name="Jia N."/>
            <person name="Wang J."/>
            <person name="Shi W."/>
            <person name="Du L."/>
            <person name="Sun Y."/>
            <person name="Zhan W."/>
            <person name="Jiang J."/>
            <person name="Wang Q."/>
            <person name="Zhang B."/>
            <person name="Ji P."/>
            <person name="Sakyi L.B."/>
            <person name="Cui X."/>
            <person name="Yuan T."/>
            <person name="Jiang B."/>
            <person name="Yang W."/>
            <person name="Lam T.T.-Y."/>
            <person name="Chang Q."/>
            <person name="Ding S."/>
            <person name="Wang X."/>
            <person name="Zhu J."/>
            <person name="Ruan X."/>
            <person name="Zhao L."/>
            <person name="Wei J."/>
            <person name="Que T."/>
            <person name="Du C."/>
            <person name="Cheng J."/>
            <person name="Dai P."/>
            <person name="Han X."/>
            <person name="Huang E."/>
            <person name="Gao Y."/>
            <person name="Liu J."/>
            <person name="Shao H."/>
            <person name="Ye R."/>
            <person name="Li L."/>
            <person name="Wei W."/>
            <person name="Wang X."/>
            <person name="Wang C."/>
            <person name="Yang T."/>
            <person name="Huo Q."/>
            <person name="Li W."/>
            <person name="Guo W."/>
            <person name="Chen H."/>
            <person name="Zhou L."/>
            <person name="Ni X."/>
            <person name="Tian J."/>
            <person name="Zhou Y."/>
            <person name="Sheng Y."/>
            <person name="Liu T."/>
            <person name="Pan Y."/>
            <person name="Xia L."/>
            <person name="Li J."/>
            <person name="Zhao F."/>
            <person name="Cao W."/>
        </authorList>
    </citation>
    <scope>NUCLEOTIDE SEQUENCE</scope>
    <source>
        <strain evidence="1">Hyas-2018</strain>
    </source>
</reference>
<evidence type="ECO:0000313" key="1">
    <source>
        <dbReference type="EMBL" id="KAH6922650.1"/>
    </source>
</evidence>
<name>A0ACB7RJW2_HYAAI</name>
<accession>A0ACB7RJW2</accession>
<organism evidence="1 2">
    <name type="scientific">Hyalomma asiaticum</name>
    <name type="common">Tick</name>
    <dbReference type="NCBI Taxonomy" id="266040"/>
    <lineage>
        <taxon>Eukaryota</taxon>
        <taxon>Metazoa</taxon>
        <taxon>Ecdysozoa</taxon>
        <taxon>Arthropoda</taxon>
        <taxon>Chelicerata</taxon>
        <taxon>Arachnida</taxon>
        <taxon>Acari</taxon>
        <taxon>Parasitiformes</taxon>
        <taxon>Ixodida</taxon>
        <taxon>Ixodoidea</taxon>
        <taxon>Ixodidae</taxon>
        <taxon>Hyalomminae</taxon>
        <taxon>Hyalomma</taxon>
    </lineage>
</organism>
<comment type="caution">
    <text evidence="1">The sequence shown here is derived from an EMBL/GenBank/DDBJ whole genome shotgun (WGS) entry which is preliminary data.</text>
</comment>